<dbReference type="CDD" id="cd16442">
    <property type="entry name" value="BPL"/>
    <property type="match status" value="1"/>
</dbReference>
<feature type="domain" description="BPL/LPL catalytic" evidence="4">
    <location>
        <begin position="1"/>
        <end position="195"/>
    </location>
</feature>
<dbReference type="InterPro" id="IPR004143">
    <property type="entry name" value="BPL_LPL_catalytic"/>
</dbReference>
<accession>A0A381V5H9</accession>
<proteinExistence type="predicted"/>
<dbReference type="PANTHER" id="PTHR12835:SF5">
    <property type="entry name" value="BIOTIN--PROTEIN LIGASE"/>
    <property type="match status" value="1"/>
</dbReference>
<keyword evidence="2" id="KW-0547">Nucleotide-binding</keyword>
<dbReference type="Pfam" id="PF02237">
    <property type="entry name" value="BPL_C"/>
    <property type="match status" value="1"/>
</dbReference>
<organism evidence="5">
    <name type="scientific">marine metagenome</name>
    <dbReference type="NCBI Taxonomy" id="408172"/>
    <lineage>
        <taxon>unclassified sequences</taxon>
        <taxon>metagenomes</taxon>
        <taxon>ecological metagenomes</taxon>
    </lineage>
</organism>
<dbReference type="EMBL" id="UINC01007903">
    <property type="protein sequence ID" value="SVA35602.1"/>
    <property type="molecule type" value="Genomic_DNA"/>
</dbReference>
<reference evidence="5" key="1">
    <citation type="submission" date="2018-05" db="EMBL/GenBank/DDBJ databases">
        <authorList>
            <person name="Lanie J.A."/>
            <person name="Ng W.-L."/>
            <person name="Kazmierczak K.M."/>
            <person name="Andrzejewski T.M."/>
            <person name="Davidsen T.M."/>
            <person name="Wayne K.J."/>
            <person name="Tettelin H."/>
            <person name="Glass J.I."/>
            <person name="Rusch D."/>
            <person name="Podicherti R."/>
            <person name="Tsui H.-C.T."/>
            <person name="Winkler M.E."/>
        </authorList>
    </citation>
    <scope>NUCLEOTIDE SEQUENCE</scope>
</reference>
<protein>
    <recommendedName>
        <fullName evidence="4">BPL/LPL catalytic domain-containing protein</fullName>
    </recommendedName>
</protein>
<evidence type="ECO:0000259" key="4">
    <source>
        <dbReference type="PROSITE" id="PS51733"/>
    </source>
</evidence>
<gene>
    <name evidence="5" type="ORF">METZ01_LOCUS88456</name>
</gene>
<evidence type="ECO:0000256" key="3">
    <source>
        <dbReference type="ARBA" id="ARBA00022840"/>
    </source>
</evidence>
<evidence type="ECO:0000256" key="2">
    <source>
        <dbReference type="ARBA" id="ARBA00022741"/>
    </source>
</evidence>
<keyword evidence="3" id="KW-0067">ATP-binding</keyword>
<dbReference type="InterPro" id="IPR003142">
    <property type="entry name" value="BPL_C"/>
</dbReference>
<dbReference type="InterPro" id="IPR004408">
    <property type="entry name" value="Biotin_CoA_COase_ligase"/>
</dbReference>
<sequence>MLFDPIPDVVQNGIYTKIVGTRIYHYPKTDSTMAEASRLIGLGVPEGTVVLASEQTQGRGRFHRSWKSRIGDILMSVVFYPRQDIVGLMSVLGCLAVVRVIRDQTGISAKIKWPNDIVINNKKVCGILVESSSQNNEIKHCILGLGLNVAMDPSTEPEIANRSTSLLIEYKKDVNQSELIRSLFHEIDILYSDLKDNVFPLIEWKKSVMTIGENVIAIGEEGSVSGLAEGIDDSGRLLIRKKDGTLIKLASGEVSLKTSNFLS</sequence>
<dbReference type="GO" id="GO:0005737">
    <property type="term" value="C:cytoplasm"/>
    <property type="evidence" value="ECO:0007669"/>
    <property type="project" value="TreeGrafter"/>
</dbReference>
<dbReference type="GO" id="GO:0004077">
    <property type="term" value="F:biotin--[biotin carboxyl-carrier protein] ligase activity"/>
    <property type="evidence" value="ECO:0007669"/>
    <property type="project" value="InterPro"/>
</dbReference>
<dbReference type="InterPro" id="IPR008988">
    <property type="entry name" value="Transcriptional_repressor_C"/>
</dbReference>
<dbReference type="PANTHER" id="PTHR12835">
    <property type="entry name" value="BIOTIN PROTEIN LIGASE"/>
    <property type="match status" value="1"/>
</dbReference>
<evidence type="ECO:0000256" key="1">
    <source>
        <dbReference type="ARBA" id="ARBA00022598"/>
    </source>
</evidence>
<dbReference type="AlphaFoldDB" id="A0A381V5H9"/>
<dbReference type="NCBIfam" id="TIGR00121">
    <property type="entry name" value="birA_ligase"/>
    <property type="match status" value="1"/>
</dbReference>
<name>A0A381V5H9_9ZZZZ</name>
<dbReference type="Gene3D" id="2.30.30.100">
    <property type="match status" value="1"/>
</dbReference>
<dbReference type="GO" id="GO:0005524">
    <property type="term" value="F:ATP binding"/>
    <property type="evidence" value="ECO:0007669"/>
    <property type="project" value="UniProtKB-KW"/>
</dbReference>
<dbReference type="SUPFAM" id="SSF55681">
    <property type="entry name" value="Class II aaRS and biotin synthetases"/>
    <property type="match status" value="1"/>
</dbReference>
<dbReference type="SUPFAM" id="SSF50037">
    <property type="entry name" value="C-terminal domain of transcriptional repressors"/>
    <property type="match status" value="1"/>
</dbReference>
<dbReference type="Pfam" id="PF03099">
    <property type="entry name" value="BPL_LplA_LipB"/>
    <property type="match status" value="1"/>
</dbReference>
<dbReference type="InterPro" id="IPR045864">
    <property type="entry name" value="aa-tRNA-synth_II/BPL/LPL"/>
</dbReference>
<dbReference type="Gene3D" id="3.30.930.10">
    <property type="entry name" value="Bira Bifunctional Protein, Domain 2"/>
    <property type="match status" value="1"/>
</dbReference>
<evidence type="ECO:0000313" key="5">
    <source>
        <dbReference type="EMBL" id="SVA35602.1"/>
    </source>
</evidence>
<keyword evidence="1" id="KW-0436">Ligase</keyword>
<dbReference type="PROSITE" id="PS51733">
    <property type="entry name" value="BPL_LPL_CATALYTIC"/>
    <property type="match status" value="1"/>
</dbReference>